<evidence type="ECO:0000313" key="2">
    <source>
        <dbReference type="Proteomes" id="UP000287853"/>
    </source>
</evidence>
<comment type="caution">
    <text evidence="1">The sequence shown here is derived from an EMBL/GenBank/DDBJ whole genome shotgun (WGS) entry which is preliminary data.</text>
</comment>
<feature type="non-terminal residue" evidence="1">
    <location>
        <position position="1"/>
    </location>
</feature>
<organism evidence="1 2">
    <name type="scientific">Candidatus Electrothrix aarhusensis</name>
    <dbReference type="NCBI Taxonomy" id="1859131"/>
    <lineage>
        <taxon>Bacteria</taxon>
        <taxon>Pseudomonadati</taxon>
        <taxon>Thermodesulfobacteriota</taxon>
        <taxon>Desulfobulbia</taxon>
        <taxon>Desulfobulbales</taxon>
        <taxon>Desulfobulbaceae</taxon>
        <taxon>Candidatus Electrothrix</taxon>
    </lineage>
</organism>
<reference evidence="1 2" key="1">
    <citation type="submission" date="2017-01" db="EMBL/GenBank/DDBJ databases">
        <title>The cable genome- insights into the physiology and evolution of filamentous bacteria capable of sulfide oxidation via long distance electron transfer.</title>
        <authorList>
            <person name="Schreiber L."/>
            <person name="Bjerg J.T."/>
            <person name="Boggild A."/>
            <person name="Van De Vossenberg J."/>
            <person name="Meysman F."/>
            <person name="Nielsen L.P."/>
            <person name="Schramm A."/>
            <person name="Kjeldsen K.U."/>
        </authorList>
    </citation>
    <scope>NUCLEOTIDE SEQUENCE [LARGE SCALE GENOMIC DNA]</scope>
    <source>
        <strain evidence="1">MCF</strain>
    </source>
</reference>
<sequence length="84" mass="9591">YDRNQTVQALAKLAQQLGMKAGLRQDPDSPGWPVLMIDLPTGQVGYHLPEEQVVGDWPEYEKEWDGHSLAEKRDRVARFLAEED</sequence>
<protein>
    <submittedName>
        <fullName evidence="1">Uncharacterized protein</fullName>
    </submittedName>
</protein>
<dbReference type="Proteomes" id="UP000287853">
    <property type="component" value="Unassembled WGS sequence"/>
</dbReference>
<evidence type="ECO:0000313" key="1">
    <source>
        <dbReference type="EMBL" id="RWX46873.1"/>
    </source>
</evidence>
<dbReference type="AlphaFoldDB" id="A0A444J1K7"/>
<keyword evidence="2" id="KW-1185">Reference proteome</keyword>
<accession>A0A444J1K7</accession>
<gene>
    <name evidence="1" type="ORF">H206_03520</name>
</gene>
<name>A0A444J1K7_9BACT</name>
<proteinExistence type="predicted"/>
<dbReference type="EMBL" id="MTKO01000047">
    <property type="protein sequence ID" value="RWX46873.1"/>
    <property type="molecule type" value="Genomic_DNA"/>
</dbReference>